<gene>
    <name evidence="1" type="ORF">BDY19DRAFT_576011</name>
</gene>
<evidence type="ECO:0000313" key="1">
    <source>
        <dbReference type="EMBL" id="KAI0092042.1"/>
    </source>
</evidence>
<keyword evidence="2" id="KW-1185">Reference proteome</keyword>
<dbReference type="Proteomes" id="UP001055072">
    <property type="component" value="Unassembled WGS sequence"/>
</dbReference>
<dbReference type="EMBL" id="MU274904">
    <property type="protein sequence ID" value="KAI0092042.1"/>
    <property type="molecule type" value="Genomic_DNA"/>
</dbReference>
<comment type="caution">
    <text evidence="1">The sequence shown here is derived from an EMBL/GenBank/DDBJ whole genome shotgun (WGS) entry which is preliminary data.</text>
</comment>
<sequence length="377" mass="42581">MPTITVNDDGAVLYYEDSGAPNAAQDYHTIFIVHGFIFHGGSFRPLFTHASSQRLRLILVNQREYPGSSPLNDNEMSNLWSQEPKNQAIAIGSHATELATFIARFIEENNIPPPDFIDGKVVGGISLLAWSQGNGPLMSLLANIPPSTDHTSILLGRYIRTVFMYDPPSMVLGIPSSPKLVMPVHDPKLSEEEKPEKFIDWVSGYWEALRTPDIITTEALLKRSDVYDSTGNHKYLNTAKKLQKSEVDSLVAPNAYSRVGATLSLAHEVYAKSLRLALFDTNGHWDHLRVVAIWPDMSVWPCLLAFKGLTEMLQDRKNDGAVKRELEIVQLPETNHMYHYEEPDKTAWKRRCLCMCDHRTCKCCNSICRVIFPRLIR</sequence>
<name>A0ACB8UCH9_9APHY</name>
<accession>A0ACB8UCH9</accession>
<proteinExistence type="predicted"/>
<evidence type="ECO:0000313" key="2">
    <source>
        <dbReference type="Proteomes" id="UP001055072"/>
    </source>
</evidence>
<reference evidence="1" key="1">
    <citation type="journal article" date="2021" name="Environ. Microbiol.">
        <title>Gene family expansions and transcriptome signatures uncover fungal adaptations to wood decay.</title>
        <authorList>
            <person name="Hage H."/>
            <person name="Miyauchi S."/>
            <person name="Viragh M."/>
            <person name="Drula E."/>
            <person name="Min B."/>
            <person name="Chaduli D."/>
            <person name="Navarro D."/>
            <person name="Favel A."/>
            <person name="Norest M."/>
            <person name="Lesage-Meessen L."/>
            <person name="Balint B."/>
            <person name="Merenyi Z."/>
            <person name="de Eugenio L."/>
            <person name="Morin E."/>
            <person name="Martinez A.T."/>
            <person name="Baldrian P."/>
            <person name="Stursova M."/>
            <person name="Martinez M.J."/>
            <person name="Novotny C."/>
            <person name="Magnuson J.K."/>
            <person name="Spatafora J.W."/>
            <person name="Maurice S."/>
            <person name="Pangilinan J."/>
            <person name="Andreopoulos W."/>
            <person name="LaButti K."/>
            <person name="Hundley H."/>
            <person name="Na H."/>
            <person name="Kuo A."/>
            <person name="Barry K."/>
            <person name="Lipzen A."/>
            <person name="Henrissat B."/>
            <person name="Riley R."/>
            <person name="Ahrendt S."/>
            <person name="Nagy L.G."/>
            <person name="Grigoriev I.V."/>
            <person name="Martin F."/>
            <person name="Rosso M.N."/>
        </authorList>
    </citation>
    <scope>NUCLEOTIDE SEQUENCE</scope>
    <source>
        <strain evidence="1">CBS 384.51</strain>
    </source>
</reference>
<organism evidence="1 2">
    <name type="scientific">Irpex rosettiformis</name>
    <dbReference type="NCBI Taxonomy" id="378272"/>
    <lineage>
        <taxon>Eukaryota</taxon>
        <taxon>Fungi</taxon>
        <taxon>Dikarya</taxon>
        <taxon>Basidiomycota</taxon>
        <taxon>Agaricomycotina</taxon>
        <taxon>Agaricomycetes</taxon>
        <taxon>Polyporales</taxon>
        <taxon>Irpicaceae</taxon>
        <taxon>Irpex</taxon>
    </lineage>
</organism>
<protein>
    <submittedName>
        <fullName evidence="1">Uncharacterized protein</fullName>
    </submittedName>
</protein>